<dbReference type="Pfam" id="PF03101">
    <property type="entry name" value="FAR1"/>
    <property type="match status" value="1"/>
</dbReference>
<comment type="caution">
    <text evidence="3">The sequence shown here is derived from an EMBL/GenBank/DDBJ whole genome shotgun (WGS) entry which is preliminary data.</text>
</comment>
<feature type="domain" description="FAR1" evidence="1">
    <location>
        <begin position="11"/>
        <end position="100"/>
    </location>
</feature>
<reference evidence="3" key="1">
    <citation type="journal article" date="2023" name="Nat. Commun.">
        <title>Diploid and tetraploid genomes of Acorus and the evolution of monocots.</title>
        <authorList>
            <person name="Ma L."/>
            <person name="Liu K.W."/>
            <person name="Li Z."/>
            <person name="Hsiao Y.Y."/>
            <person name="Qi Y."/>
            <person name="Fu T."/>
            <person name="Tang G.D."/>
            <person name="Zhang D."/>
            <person name="Sun W.H."/>
            <person name="Liu D.K."/>
            <person name="Li Y."/>
            <person name="Chen G.Z."/>
            <person name="Liu X.D."/>
            <person name="Liao X.Y."/>
            <person name="Jiang Y.T."/>
            <person name="Yu X."/>
            <person name="Hao Y."/>
            <person name="Huang J."/>
            <person name="Zhao X.W."/>
            <person name="Ke S."/>
            <person name="Chen Y.Y."/>
            <person name="Wu W.L."/>
            <person name="Hsu J.L."/>
            <person name="Lin Y.F."/>
            <person name="Huang M.D."/>
            <person name="Li C.Y."/>
            <person name="Huang L."/>
            <person name="Wang Z.W."/>
            <person name="Zhao X."/>
            <person name="Zhong W.Y."/>
            <person name="Peng D.H."/>
            <person name="Ahmad S."/>
            <person name="Lan S."/>
            <person name="Zhang J.S."/>
            <person name="Tsai W.C."/>
            <person name="Van de Peer Y."/>
            <person name="Liu Z.J."/>
        </authorList>
    </citation>
    <scope>NUCLEOTIDE SEQUENCE</scope>
    <source>
        <strain evidence="3">SCP</strain>
    </source>
</reference>
<dbReference type="InterPro" id="IPR004330">
    <property type="entry name" value="FAR1_DNA_bnd_dom"/>
</dbReference>
<dbReference type="PANTHER" id="PTHR47718">
    <property type="entry name" value="OS01G0519700 PROTEIN"/>
    <property type="match status" value="1"/>
</dbReference>
<proteinExistence type="predicted"/>
<accession>A0AAV9BND6</accession>
<dbReference type="PANTHER" id="PTHR47718:SF18">
    <property type="entry name" value="PROTEIN FAR1-RELATED SEQUENCE 5-LIKE"/>
    <property type="match status" value="1"/>
</dbReference>
<name>A0AAV9BND6_ACOGR</name>
<evidence type="ECO:0000259" key="1">
    <source>
        <dbReference type="Pfam" id="PF03101"/>
    </source>
</evidence>
<dbReference type="Pfam" id="PF10551">
    <property type="entry name" value="MULE"/>
    <property type="match status" value="1"/>
</dbReference>
<gene>
    <name evidence="3" type="ORF">QJS04_geneDACA016595</name>
</gene>
<keyword evidence="4" id="KW-1185">Reference proteome</keyword>
<dbReference type="AlphaFoldDB" id="A0AAV9BND6"/>
<organism evidence="3 4">
    <name type="scientific">Acorus gramineus</name>
    <name type="common">Dwarf sweet flag</name>
    <dbReference type="NCBI Taxonomy" id="55184"/>
    <lineage>
        <taxon>Eukaryota</taxon>
        <taxon>Viridiplantae</taxon>
        <taxon>Streptophyta</taxon>
        <taxon>Embryophyta</taxon>
        <taxon>Tracheophyta</taxon>
        <taxon>Spermatophyta</taxon>
        <taxon>Magnoliopsida</taxon>
        <taxon>Liliopsida</taxon>
        <taxon>Acoraceae</taxon>
        <taxon>Acorus</taxon>
    </lineage>
</organism>
<dbReference type="EMBL" id="JAUJYN010000002">
    <property type="protein sequence ID" value="KAK1278110.1"/>
    <property type="molecule type" value="Genomic_DNA"/>
</dbReference>
<evidence type="ECO:0000313" key="3">
    <source>
        <dbReference type="EMBL" id="KAK1278110.1"/>
    </source>
</evidence>
<dbReference type="Proteomes" id="UP001179952">
    <property type="component" value="Unassembled WGS sequence"/>
</dbReference>
<feature type="domain" description="MULE transposase" evidence="2">
    <location>
        <begin position="221"/>
        <end position="270"/>
    </location>
</feature>
<dbReference type="InterPro" id="IPR018289">
    <property type="entry name" value="MULE_transposase_dom"/>
</dbReference>
<sequence length="271" mass="31541">MCFDTLDEAESFYIRYVRFGGFGVRKSSTRYRKGSKDIYRRELVCAKEGFKDTSQDKNKIRIRNRGHVRVGCKARIKFFKEEDGKWKIDDFNDGHIHVLATPRKTHLLRSHREVTCAQKSLIDTFQDANVGSSQTMTILAMDSGGYDKVGCTERDIQNYRGKIHNEMRDYDAQMFINSFKEKVAMNPSFYFAYEVDEENKLTHCFWADEGVRKAYAHFGNVVVFDTTYDTNKYSLIFAPFTGVNNHFQSISLGCGILKDEKIESFEWLFTK</sequence>
<evidence type="ECO:0000259" key="2">
    <source>
        <dbReference type="Pfam" id="PF10551"/>
    </source>
</evidence>
<reference evidence="3" key="2">
    <citation type="submission" date="2023-06" db="EMBL/GenBank/DDBJ databases">
        <authorList>
            <person name="Ma L."/>
            <person name="Liu K.-W."/>
            <person name="Li Z."/>
            <person name="Hsiao Y.-Y."/>
            <person name="Qi Y."/>
            <person name="Fu T."/>
            <person name="Tang G."/>
            <person name="Zhang D."/>
            <person name="Sun W.-H."/>
            <person name="Liu D.-K."/>
            <person name="Li Y."/>
            <person name="Chen G.-Z."/>
            <person name="Liu X.-D."/>
            <person name="Liao X.-Y."/>
            <person name="Jiang Y.-T."/>
            <person name="Yu X."/>
            <person name="Hao Y."/>
            <person name="Huang J."/>
            <person name="Zhao X.-W."/>
            <person name="Ke S."/>
            <person name="Chen Y.-Y."/>
            <person name="Wu W.-L."/>
            <person name="Hsu J.-L."/>
            <person name="Lin Y.-F."/>
            <person name="Huang M.-D."/>
            <person name="Li C.-Y."/>
            <person name="Huang L."/>
            <person name="Wang Z.-W."/>
            <person name="Zhao X."/>
            <person name="Zhong W.-Y."/>
            <person name="Peng D.-H."/>
            <person name="Ahmad S."/>
            <person name="Lan S."/>
            <person name="Zhang J.-S."/>
            <person name="Tsai W.-C."/>
            <person name="Van De Peer Y."/>
            <person name="Liu Z.-J."/>
        </authorList>
    </citation>
    <scope>NUCLEOTIDE SEQUENCE</scope>
    <source>
        <strain evidence="3">SCP</strain>
        <tissue evidence="3">Leaves</tissue>
    </source>
</reference>
<evidence type="ECO:0000313" key="4">
    <source>
        <dbReference type="Proteomes" id="UP001179952"/>
    </source>
</evidence>
<protein>
    <submittedName>
        <fullName evidence="3">Protein FAR-RED IMPAIRED RESPONSE 1</fullName>
    </submittedName>
</protein>